<dbReference type="Proteomes" id="UP000319809">
    <property type="component" value="Chromosome"/>
</dbReference>
<accession>A0A4Y5YDY6</accession>
<evidence type="ECO:0000313" key="2">
    <source>
        <dbReference type="Proteomes" id="UP000319809"/>
    </source>
</evidence>
<keyword evidence="2" id="KW-1185">Reference proteome</keyword>
<sequence length="314" mass="34824">MVMEQGQIIGLLGLSSCRCLRLLHCQPSAVFSLLTSLCLSVATILCLSCLTHSAFADELTSEPDASHYAFASYLGSGIYRTSGQSAAVINVPLGFELEKSADHLLKLRFTASFGFFDYSFNDLPGGSLPKNVGTITLTPGIEYHWLVDDKLTVESYVDLGYGHNFSTYSHVGIFSTGLSTLYRFGSADYSPVWVNRVYYAGYKSNQNDSTEGYSVLKSGVDFGFNYDWQWDDMRVEPRMFVAGHWYFNQLKFVTPVGKDVLTSYTYEIGATLAFSKPINFAAIGLDSVEIKHLGLSYQVGGGLKVWRIIFEFPL</sequence>
<name>A0A4Y5YDY6_9GAMM</name>
<dbReference type="AlphaFoldDB" id="A0A4Y5YDY6"/>
<gene>
    <name evidence="1" type="ORF">FH971_07625</name>
</gene>
<evidence type="ECO:0000313" key="1">
    <source>
        <dbReference type="EMBL" id="QDE30847.1"/>
    </source>
</evidence>
<protein>
    <submittedName>
        <fullName evidence="1">Uncharacterized protein</fullName>
    </submittedName>
</protein>
<reference evidence="1 2" key="1">
    <citation type="submission" date="2019-06" db="EMBL/GenBank/DDBJ databases">
        <title>The genome of Shewanella sp. SM1901.</title>
        <authorList>
            <person name="Cha Q."/>
        </authorList>
    </citation>
    <scope>NUCLEOTIDE SEQUENCE [LARGE SCALE GENOMIC DNA]</scope>
    <source>
        <strain evidence="1 2">SM1901</strain>
    </source>
</reference>
<proteinExistence type="predicted"/>
<dbReference type="EMBL" id="CP041036">
    <property type="protein sequence ID" value="QDE30847.1"/>
    <property type="molecule type" value="Genomic_DNA"/>
</dbReference>
<organism evidence="1 2">
    <name type="scientific">Shewanella polaris</name>
    <dbReference type="NCBI Taxonomy" id="2588449"/>
    <lineage>
        <taxon>Bacteria</taxon>
        <taxon>Pseudomonadati</taxon>
        <taxon>Pseudomonadota</taxon>
        <taxon>Gammaproteobacteria</taxon>
        <taxon>Alteromonadales</taxon>
        <taxon>Shewanellaceae</taxon>
        <taxon>Shewanella</taxon>
    </lineage>
</organism>
<dbReference type="KEGG" id="spol:FH971_07625"/>